<dbReference type="Proteomes" id="UP000001299">
    <property type="component" value="Plasmid pCY360"/>
</dbReference>
<gene>
    <name evidence="1" type="ordered locus">bpr_II036</name>
</gene>
<evidence type="ECO:0000313" key="1">
    <source>
        <dbReference type="EMBL" id="ADL35976.1"/>
    </source>
</evidence>
<protein>
    <submittedName>
        <fullName evidence="1">Uncharacterized protein</fullName>
    </submittedName>
</protein>
<accession>E0S3J4</accession>
<name>E0S3J4_BUTPB</name>
<geneLocation type="plasmid" evidence="1 2">
    <name>pCY360</name>
</geneLocation>
<dbReference type="EMBL" id="CP001812">
    <property type="protein sequence ID" value="ADL35976.1"/>
    <property type="molecule type" value="Genomic_DNA"/>
</dbReference>
<keyword evidence="2" id="KW-1185">Reference proteome</keyword>
<dbReference type="RefSeq" id="WP_013282626.1">
    <property type="nucleotide sequence ID" value="NC_014389.1"/>
</dbReference>
<organism evidence="1 2">
    <name type="scientific">Butyrivibrio proteoclasticus (strain ATCC 51982 / DSM 14932 / B316)</name>
    <name type="common">Clostridium proteoclasticum</name>
    <dbReference type="NCBI Taxonomy" id="515622"/>
    <lineage>
        <taxon>Bacteria</taxon>
        <taxon>Bacillati</taxon>
        <taxon>Bacillota</taxon>
        <taxon>Clostridia</taxon>
        <taxon>Lachnospirales</taxon>
        <taxon>Lachnospiraceae</taxon>
        <taxon>Butyrivibrio</taxon>
    </lineage>
</organism>
<sequence length="122" mass="14320">MEFKRVSVKDLVDVKKYQYGCKFEDSFLNSICDDIADYDVSYLWYKDSPHADKGYEFSITVRHKGTKLSTCGFIHGEPTGEKVTERIMRDVNGLKMHMAAPNHYSHEVGWKSEKDKRELYWL</sequence>
<keyword evidence="1" id="KW-0614">Plasmid</keyword>
<evidence type="ECO:0000313" key="2">
    <source>
        <dbReference type="Proteomes" id="UP000001299"/>
    </source>
</evidence>
<reference evidence="1 2" key="1">
    <citation type="journal article" date="2010" name="PLoS ONE">
        <title>The glycobiome of the rumen bacterium Butyrivibrio proteoclasticus B316(T) highlights adaptation to a polysaccharide-rich environment.</title>
        <authorList>
            <person name="Kelly W.J."/>
            <person name="Leahy S.C."/>
            <person name="Altermann E."/>
            <person name="Yeoman C.J."/>
            <person name="Dunne J.C."/>
            <person name="Kong Z."/>
            <person name="Pacheco D.M."/>
            <person name="Li D."/>
            <person name="Noel S.J."/>
            <person name="Moon C.D."/>
            <person name="Cookson A.L."/>
            <person name="Attwood G.T."/>
        </authorList>
    </citation>
    <scope>NUCLEOTIDE SEQUENCE [LARGE SCALE GENOMIC DNA]</scope>
    <source>
        <strain evidence="2">ATCC 51982 / DSM 14932 / B316</strain>
        <plasmid evidence="2">Plasmid pCY360</plasmid>
    </source>
</reference>
<dbReference type="AlphaFoldDB" id="E0S3J4"/>
<proteinExistence type="predicted"/>
<dbReference type="KEGG" id="bpb:bpr_II036"/>
<dbReference type="HOGENOM" id="CLU_2022450_0_0_9"/>